<evidence type="ECO:0000259" key="2">
    <source>
        <dbReference type="Pfam" id="PF07790"/>
    </source>
</evidence>
<keyword evidence="1" id="KW-1133">Transmembrane helix</keyword>
<dbReference type="STRING" id="456442.Mboo_2373"/>
<dbReference type="InterPro" id="IPR012859">
    <property type="entry name" value="Pilin_N_archaeal"/>
</dbReference>
<organism evidence="3 4">
    <name type="scientific">Methanoregula boonei (strain DSM 21154 / JCM 14090 / 6A8)</name>
    <dbReference type="NCBI Taxonomy" id="456442"/>
    <lineage>
        <taxon>Archaea</taxon>
        <taxon>Methanobacteriati</taxon>
        <taxon>Methanobacteriota</taxon>
        <taxon>Stenosarchaea group</taxon>
        <taxon>Methanomicrobia</taxon>
        <taxon>Methanomicrobiales</taxon>
        <taxon>Methanoregulaceae</taxon>
        <taxon>Methanoregula</taxon>
    </lineage>
</organism>
<proteinExistence type="predicted"/>
<dbReference type="KEGG" id="mbn:Mboo_2373"/>
<gene>
    <name evidence="3" type="ordered locus">Mboo_2373</name>
</gene>
<keyword evidence="1" id="KW-0472">Membrane</keyword>
<dbReference type="EMBL" id="CP000780">
    <property type="protein sequence ID" value="ABS56887.1"/>
    <property type="molecule type" value="Genomic_DNA"/>
</dbReference>
<evidence type="ECO:0000313" key="4">
    <source>
        <dbReference type="Proteomes" id="UP000002408"/>
    </source>
</evidence>
<feature type="domain" description="Archaeal Type IV pilin N-terminal" evidence="2">
    <location>
        <begin position="7"/>
        <end position="81"/>
    </location>
</feature>
<evidence type="ECO:0000313" key="3">
    <source>
        <dbReference type="EMBL" id="ABS56887.1"/>
    </source>
</evidence>
<dbReference type="AlphaFoldDB" id="A7IAX6"/>
<dbReference type="InterPro" id="IPR013373">
    <property type="entry name" value="Flagellin/pilin_N_arc"/>
</dbReference>
<keyword evidence="4" id="KW-1185">Reference proteome</keyword>
<accession>A7IAX6</accession>
<dbReference type="eggNOG" id="arCOG02421">
    <property type="taxonomic scope" value="Archaea"/>
</dbReference>
<keyword evidence="1" id="KW-0812">Transmembrane</keyword>
<dbReference type="RefSeq" id="WP_012107949.1">
    <property type="nucleotide sequence ID" value="NC_009712.1"/>
</dbReference>
<dbReference type="Pfam" id="PF07790">
    <property type="entry name" value="Pilin_N"/>
    <property type="match status" value="1"/>
</dbReference>
<reference evidence="4" key="1">
    <citation type="journal article" date="2015" name="Microbiology">
        <title>Genome of Methanoregula boonei 6A8 reveals adaptations to oligotrophic peatland environments.</title>
        <authorList>
            <person name="Braeuer S."/>
            <person name="Cadillo-Quiroz H."/>
            <person name="Kyrpides N."/>
            <person name="Woyke T."/>
            <person name="Goodwin L."/>
            <person name="Detter C."/>
            <person name="Podell S."/>
            <person name="Yavitt J.B."/>
            <person name="Zinder S.H."/>
        </authorList>
    </citation>
    <scope>NUCLEOTIDE SEQUENCE [LARGE SCALE GENOMIC DNA]</scope>
    <source>
        <strain evidence="4">DSM 21154 / JCM 14090 / 6A8</strain>
    </source>
</reference>
<feature type="transmembrane region" description="Helical" evidence="1">
    <location>
        <begin position="12"/>
        <end position="33"/>
    </location>
</feature>
<dbReference type="NCBIfam" id="TIGR02537">
    <property type="entry name" value="arch_flag_Nterm"/>
    <property type="match status" value="1"/>
</dbReference>
<dbReference type="GeneID" id="60596136"/>
<name>A7IAX6_METB6</name>
<dbReference type="Proteomes" id="UP000002408">
    <property type="component" value="Chromosome"/>
</dbReference>
<protein>
    <recommendedName>
        <fullName evidence="2">Archaeal Type IV pilin N-terminal domain-containing protein</fullName>
    </recommendedName>
</protein>
<dbReference type="HOGENOM" id="CLU_103618_0_0_2"/>
<sequence precursor="true">MKHSRENAVSPVVGVMLMLVVTIIIAALVSAFAGGMAKTSDKPPQATIQGSFSQSSGLVLYHNGGDTLTTKQLVITLTPSSEFGEGLDRTAVILNKSLITDANGNAWLNVTDGTIGVPAFAPGSSMYINVTNLQIIGSQSGAGMLFATTGHGSQWPTWWAESLMNPANVGKDIIIEVDTTTGQMVSKVKIPIKP</sequence>
<evidence type="ECO:0000256" key="1">
    <source>
        <dbReference type="SAM" id="Phobius"/>
    </source>
</evidence>